<dbReference type="EMBL" id="CGIH01000032">
    <property type="protein sequence ID" value="CFX86653.1"/>
    <property type="molecule type" value="Genomic_DNA"/>
</dbReference>
<dbReference type="PRINTS" id="PR00080">
    <property type="entry name" value="SDRFAMILY"/>
</dbReference>
<proteinExistence type="inferred from homology"/>
<accession>A0A0E4GBI3</accession>
<dbReference type="InterPro" id="IPR020904">
    <property type="entry name" value="Sc_DH/Rdtase_CS"/>
</dbReference>
<dbReference type="SUPFAM" id="SSF51735">
    <property type="entry name" value="NAD(P)-binding Rossmann-fold domains"/>
    <property type="match status" value="1"/>
</dbReference>
<gene>
    <name evidence="3" type="ORF">2070</name>
</gene>
<evidence type="ECO:0000313" key="4">
    <source>
        <dbReference type="Proteomes" id="UP000045545"/>
    </source>
</evidence>
<dbReference type="InterPro" id="IPR002347">
    <property type="entry name" value="SDR_fam"/>
</dbReference>
<sequence>MKLKDRVAIVTGSGNGIGRATAMEMAREGAKVVVSDIVVDDGLATVDMIKEIGGEAIFVKVDMASEADIDNLVTKTVDTFGRVDILVNNAGISGGLAFLTDITADDWDHLMAVNLRGPFLASKRVFAEMAKNGKGNIINIASMASTAAGRGGLPYTASKHGLLGFTRQLSFMVGQAGIRVNAVLPGPIDTAMIQKVLAVPEHPVCMKIKGSPSARAGKAEEIAKVVVFLASDDSSYVHGAAFAVDGGYTIF</sequence>
<evidence type="ECO:0000313" key="3">
    <source>
        <dbReference type="EMBL" id="CFX86653.1"/>
    </source>
</evidence>
<dbReference type="GO" id="GO:0016616">
    <property type="term" value="F:oxidoreductase activity, acting on the CH-OH group of donors, NAD or NADP as acceptor"/>
    <property type="evidence" value="ECO:0007669"/>
    <property type="project" value="TreeGrafter"/>
</dbReference>
<dbReference type="InterPro" id="IPR036291">
    <property type="entry name" value="NAD(P)-bd_dom_sf"/>
</dbReference>
<organism evidence="3 4">
    <name type="scientific">Syntrophomonas zehnderi OL-4</name>
    <dbReference type="NCBI Taxonomy" id="690567"/>
    <lineage>
        <taxon>Bacteria</taxon>
        <taxon>Bacillati</taxon>
        <taxon>Bacillota</taxon>
        <taxon>Clostridia</taxon>
        <taxon>Eubacteriales</taxon>
        <taxon>Syntrophomonadaceae</taxon>
        <taxon>Syntrophomonas</taxon>
    </lineage>
</organism>
<dbReference type="RefSeq" id="WP_046498515.1">
    <property type="nucleotide sequence ID" value="NZ_CGIH01000032.1"/>
</dbReference>
<dbReference type="NCBIfam" id="NF005559">
    <property type="entry name" value="PRK07231.1"/>
    <property type="match status" value="1"/>
</dbReference>
<reference evidence="3 4" key="1">
    <citation type="submission" date="2015-03" db="EMBL/GenBank/DDBJ databases">
        <authorList>
            <person name="Murphy D."/>
        </authorList>
    </citation>
    <scope>NUCLEOTIDE SEQUENCE [LARGE SCALE GENOMIC DNA]</scope>
    <source>
        <strain evidence="3 4">OL-4</strain>
    </source>
</reference>
<comment type="similarity">
    <text evidence="1">Belongs to the short-chain dehydrogenases/reductases (SDR) family.</text>
</comment>
<evidence type="ECO:0000256" key="2">
    <source>
        <dbReference type="ARBA" id="ARBA00023002"/>
    </source>
</evidence>
<dbReference type="FunFam" id="3.40.50.720:FF:000084">
    <property type="entry name" value="Short-chain dehydrogenase reductase"/>
    <property type="match status" value="1"/>
</dbReference>
<dbReference type="Pfam" id="PF13561">
    <property type="entry name" value="adh_short_C2"/>
    <property type="match status" value="1"/>
</dbReference>
<protein>
    <submittedName>
        <fullName evidence="3">Short-chain dehydrogenase/reductase SDR</fullName>
    </submittedName>
</protein>
<dbReference type="PROSITE" id="PS00061">
    <property type="entry name" value="ADH_SHORT"/>
    <property type="match status" value="1"/>
</dbReference>
<dbReference type="Proteomes" id="UP000045545">
    <property type="component" value="Unassembled WGS sequence"/>
</dbReference>
<dbReference type="PRINTS" id="PR00081">
    <property type="entry name" value="GDHRDH"/>
</dbReference>
<keyword evidence="4" id="KW-1185">Reference proteome</keyword>
<evidence type="ECO:0000256" key="1">
    <source>
        <dbReference type="ARBA" id="ARBA00006484"/>
    </source>
</evidence>
<dbReference type="AlphaFoldDB" id="A0A0E4GBI3"/>
<dbReference type="OrthoDB" id="9803333at2"/>
<dbReference type="CDD" id="cd05233">
    <property type="entry name" value="SDR_c"/>
    <property type="match status" value="1"/>
</dbReference>
<dbReference type="GO" id="GO:0008206">
    <property type="term" value="P:bile acid metabolic process"/>
    <property type="evidence" value="ECO:0007669"/>
    <property type="project" value="UniProtKB-ARBA"/>
</dbReference>
<dbReference type="PANTHER" id="PTHR42760">
    <property type="entry name" value="SHORT-CHAIN DEHYDROGENASES/REDUCTASES FAMILY MEMBER"/>
    <property type="match status" value="1"/>
</dbReference>
<name>A0A0E4GBI3_9FIRM</name>
<dbReference type="Gene3D" id="3.40.50.720">
    <property type="entry name" value="NAD(P)-binding Rossmann-like Domain"/>
    <property type="match status" value="1"/>
</dbReference>
<dbReference type="STRING" id="690567.2070"/>
<keyword evidence="2" id="KW-0560">Oxidoreductase</keyword>